<feature type="domain" description="Hemerythrin-like" evidence="2">
    <location>
        <begin position="116"/>
        <end position="261"/>
    </location>
</feature>
<feature type="region of interest" description="Disordered" evidence="1">
    <location>
        <begin position="1"/>
        <end position="23"/>
    </location>
</feature>
<organism evidence="3 4">
    <name type="scientific">Raphanus sativus</name>
    <name type="common">Radish</name>
    <name type="synonym">Raphanus raphanistrum var. sativus</name>
    <dbReference type="NCBI Taxonomy" id="3726"/>
    <lineage>
        <taxon>Eukaryota</taxon>
        <taxon>Viridiplantae</taxon>
        <taxon>Streptophyta</taxon>
        <taxon>Embryophyta</taxon>
        <taxon>Tracheophyta</taxon>
        <taxon>Spermatophyta</taxon>
        <taxon>Magnoliopsida</taxon>
        <taxon>eudicotyledons</taxon>
        <taxon>Gunneridae</taxon>
        <taxon>Pentapetalae</taxon>
        <taxon>rosids</taxon>
        <taxon>malvids</taxon>
        <taxon>Brassicales</taxon>
        <taxon>Brassicaceae</taxon>
        <taxon>Brassiceae</taxon>
        <taxon>Raphanus</taxon>
    </lineage>
</organism>
<keyword evidence="3" id="KW-1185">Reference proteome</keyword>
<dbReference type="KEGG" id="rsz:108851478"/>
<protein>
    <submittedName>
        <fullName evidence="4">Uncharacterized protein LOC108851478</fullName>
    </submittedName>
</protein>
<dbReference type="PANTHER" id="PTHR35739">
    <property type="entry name" value="OS01G0861700 PROTEIN"/>
    <property type="match status" value="1"/>
</dbReference>
<reference evidence="4" key="2">
    <citation type="submission" date="2025-08" db="UniProtKB">
        <authorList>
            <consortium name="RefSeq"/>
        </authorList>
    </citation>
    <scope>IDENTIFICATION</scope>
    <source>
        <tissue evidence="4">Leaf</tissue>
    </source>
</reference>
<accession>A0A6J0N9B0</accession>
<name>A0A6J0N9B0_RAPSA</name>
<evidence type="ECO:0000313" key="4">
    <source>
        <dbReference type="RefSeq" id="XP_018480418.2"/>
    </source>
</evidence>
<dbReference type="Gene3D" id="1.20.120.520">
    <property type="entry name" value="nmb1532 protein domain like"/>
    <property type="match status" value="1"/>
</dbReference>
<dbReference type="Proteomes" id="UP000504610">
    <property type="component" value="Chromosome 4"/>
</dbReference>
<proteinExistence type="predicted"/>
<dbReference type="GeneID" id="108851478"/>
<gene>
    <name evidence="4" type="primary">LOC108851478</name>
</gene>
<dbReference type="AlphaFoldDB" id="A0A6J0N9B0"/>
<dbReference type="PANTHER" id="PTHR35739:SF1">
    <property type="entry name" value="OS01G0861700 PROTEIN"/>
    <property type="match status" value="1"/>
</dbReference>
<evidence type="ECO:0000313" key="3">
    <source>
        <dbReference type="Proteomes" id="UP000504610"/>
    </source>
</evidence>
<dbReference type="OrthoDB" id="4951845at2759"/>
<dbReference type="RefSeq" id="XP_018480418.2">
    <property type="nucleotide sequence ID" value="XM_018624916.2"/>
</dbReference>
<dbReference type="CDD" id="cd12108">
    <property type="entry name" value="Hr-like"/>
    <property type="match status" value="1"/>
</dbReference>
<dbReference type="InterPro" id="IPR012312">
    <property type="entry name" value="Hemerythrin-like"/>
</dbReference>
<evidence type="ECO:0000259" key="2">
    <source>
        <dbReference type="Pfam" id="PF01814"/>
    </source>
</evidence>
<sequence length="329" mass="37255">MGNCLPNSTTKSTAEISPVTTAKPTSTVTVKLTGPPNSLSTSYLRYALLHKKLNLRFVPSENQKPTIHVGAETVSGSREVLLRYIEDKFPEPPRLALRKFNLEEGFDDEATPPVVKAIWLQHRSVTWHVERMVRWSEDLAARGGRRAVDASVGTPKMEIRKFAKSYGQLLEVMVEHAQMEERVLFPLLESVDRGMCKSANEEHGRELPMMNGIKEYIKSIGVMDSGVCSEELFSLASRFKSLQMMCKAHFEEEERDLLPMVEAAEMGREKHKRLMNQSLELMRGSHSNVCDFLLQGLTPQDAMQYLDLLMDFADPNFISSFICRQDIAD</sequence>
<evidence type="ECO:0000256" key="1">
    <source>
        <dbReference type="SAM" id="MobiDB-lite"/>
    </source>
</evidence>
<reference evidence="3" key="1">
    <citation type="journal article" date="2019" name="Database">
        <title>The radish genome database (RadishGD): an integrated information resource for radish genomics.</title>
        <authorList>
            <person name="Yu H.J."/>
            <person name="Baek S."/>
            <person name="Lee Y.J."/>
            <person name="Cho A."/>
            <person name="Mun J.H."/>
        </authorList>
    </citation>
    <scope>NUCLEOTIDE SEQUENCE [LARGE SCALE GENOMIC DNA]</scope>
    <source>
        <strain evidence="3">cv. WK10039</strain>
    </source>
</reference>
<dbReference type="Pfam" id="PF01814">
    <property type="entry name" value="Hemerythrin"/>
    <property type="match status" value="1"/>
</dbReference>